<proteinExistence type="predicted"/>
<dbReference type="EMBL" id="JBHSCO010000011">
    <property type="protein sequence ID" value="MFC4394419.1"/>
    <property type="molecule type" value="Genomic_DNA"/>
</dbReference>
<evidence type="ECO:0000313" key="2">
    <source>
        <dbReference type="Proteomes" id="UP001595719"/>
    </source>
</evidence>
<evidence type="ECO:0008006" key="3">
    <source>
        <dbReference type="Google" id="ProtNLM"/>
    </source>
</evidence>
<comment type="caution">
    <text evidence="1">The sequence shown here is derived from an EMBL/GenBank/DDBJ whole genome shotgun (WGS) entry which is preliminary data.</text>
</comment>
<reference evidence="2" key="1">
    <citation type="journal article" date="2019" name="Int. J. Syst. Evol. Microbiol.">
        <title>The Global Catalogue of Microorganisms (GCM) 10K type strain sequencing project: providing services to taxonomists for standard genome sequencing and annotation.</title>
        <authorList>
            <consortium name="The Broad Institute Genomics Platform"/>
            <consortium name="The Broad Institute Genome Sequencing Center for Infectious Disease"/>
            <person name="Wu L."/>
            <person name="Ma J."/>
        </authorList>
    </citation>
    <scope>NUCLEOTIDE SEQUENCE [LARGE SCALE GENOMIC DNA]</scope>
    <source>
        <strain evidence="2">CGMCC 1.15345</strain>
    </source>
</reference>
<organism evidence="1 2">
    <name type="scientific">Flavobacterium quisquiliarum</name>
    <dbReference type="NCBI Taxonomy" id="1834436"/>
    <lineage>
        <taxon>Bacteria</taxon>
        <taxon>Pseudomonadati</taxon>
        <taxon>Bacteroidota</taxon>
        <taxon>Flavobacteriia</taxon>
        <taxon>Flavobacteriales</taxon>
        <taxon>Flavobacteriaceae</taxon>
        <taxon>Flavobacterium</taxon>
    </lineage>
</organism>
<name>A0ABV8WD65_9FLAO</name>
<protein>
    <recommendedName>
        <fullName evidence="3">Lipoprotein</fullName>
    </recommendedName>
</protein>
<sequence length="189" mass="21424">MLFLFSCVNDNDGTTQKLPSITTEGKNTFGCKTDGEIFLPKSSGGFSVGYKTPILSARYYESKKIIGNEIKSSYNLVILATNELTHKYIFITSLNNDKPIEEGKVYPITTEDALFHIEYSSPKSSANPFDLYIFKTTENYSGELKINRIDEVNLIISGAFFFDCIDSKYNKTAEIRDGRFDIKYTPYDE</sequence>
<keyword evidence="2" id="KW-1185">Reference proteome</keyword>
<gene>
    <name evidence="1" type="ORF">ACFOY0_25780</name>
</gene>
<dbReference type="RefSeq" id="WP_219071249.1">
    <property type="nucleotide sequence ID" value="NZ_JBHSCO010000011.1"/>
</dbReference>
<dbReference type="Proteomes" id="UP001595719">
    <property type="component" value="Unassembled WGS sequence"/>
</dbReference>
<accession>A0ABV8WD65</accession>
<evidence type="ECO:0000313" key="1">
    <source>
        <dbReference type="EMBL" id="MFC4394419.1"/>
    </source>
</evidence>